<accession>A0ABD0LQP9</accession>
<dbReference type="Proteomes" id="UP001519460">
    <property type="component" value="Unassembled WGS sequence"/>
</dbReference>
<feature type="non-terminal residue" evidence="2">
    <location>
        <position position="50"/>
    </location>
</feature>
<name>A0ABD0LQP9_9CAEN</name>
<organism evidence="2 3">
    <name type="scientific">Batillaria attramentaria</name>
    <dbReference type="NCBI Taxonomy" id="370345"/>
    <lineage>
        <taxon>Eukaryota</taxon>
        <taxon>Metazoa</taxon>
        <taxon>Spiralia</taxon>
        <taxon>Lophotrochozoa</taxon>
        <taxon>Mollusca</taxon>
        <taxon>Gastropoda</taxon>
        <taxon>Caenogastropoda</taxon>
        <taxon>Sorbeoconcha</taxon>
        <taxon>Cerithioidea</taxon>
        <taxon>Batillariidae</taxon>
        <taxon>Batillaria</taxon>
    </lineage>
</organism>
<feature type="region of interest" description="Disordered" evidence="1">
    <location>
        <begin position="1"/>
        <end position="23"/>
    </location>
</feature>
<protein>
    <submittedName>
        <fullName evidence="2">Uncharacterized protein</fullName>
    </submittedName>
</protein>
<dbReference type="EMBL" id="JACVVK020000029">
    <property type="protein sequence ID" value="KAK7501854.1"/>
    <property type="molecule type" value="Genomic_DNA"/>
</dbReference>
<dbReference type="AlphaFoldDB" id="A0ABD0LQP9"/>
<gene>
    <name evidence="2" type="ORF">BaRGS_00006940</name>
</gene>
<evidence type="ECO:0000313" key="3">
    <source>
        <dbReference type="Proteomes" id="UP001519460"/>
    </source>
</evidence>
<keyword evidence="3" id="KW-1185">Reference proteome</keyword>
<reference evidence="2 3" key="1">
    <citation type="journal article" date="2023" name="Sci. Data">
        <title>Genome assembly of the Korean intertidal mud-creeper Batillaria attramentaria.</title>
        <authorList>
            <person name="Patra A.K."/>
            <person name="Ho P.T."/>
            <person name="Jun S."/>
            <person name="Lee S.J."/>
            <person name="Kim Y."/>
            <person name="Won Y.J."/>
        </authorList>
    </citation>
    <scope>NUCLEOTIDE SEQUENCE [LARGE SCALE GENOMIC DNA]</scope>
    <source>
        <strain evidence="2">Wonlab-2016</strain>
    </source>
</reference>
<feature type="compositionally biased region" description="Polar residues" evidence="1">
    <location>
        <begin position="13"/>
        <end position="23"/>
    </location>
</feature>
<feature type="non-terminal residue" evidence="2">
    <location>
        <position position="1"/>
    </location>
</feature>
<evidence type="ECO:0000313" key="2">
    <source>
        <dbReference type="EMBL" id="KAK7501854.1"/>
    </source>
</evidence>
<proteinExistence type="predicted"/>
<evidence type="ECO:0000256" key="1">
    <source>
        <dbReference type="SAM" id="MobiDB-lite"/>
    </source>
</evidence>
<sequence>SPSLALPKHKLSDTPSKQLKTNGPFTPVTRCGPLFRLAITAVLTQVQRLY</sequence>
<comment type="caution">
    <text evidence="2">The sequence shown here is derived from an EMBL/GenBank/DDBJ whole genome shotgun (WGS) entry which is preliminary data.</text>
</comment>